<dbReference type="Proteomes" id="UP000030940">
    <property type="component" value="Plasmid lp54"/>
</dbReference>
<name>A0A0A7V3E8_9SPIR</name>
<gene>
    <name evidence="1" type="ORF">OY14_04595</name>
</gene>
<dbReference type="Pfam" id="PF07341">
    <property type="entry name" value="DUF1473"/>
    <property type="match status" value="1"/>
</dbReference>
<evidence type="ECO:0000313" key="2">
    <source>
        <dbReference type="Proteomes" id="UP000030940"/>
    </source>
</evidence>
<dbReference type="EMBL" id="CP009912">
    <property type="protein sequence ID" value="AJA90732.1"/>
    <property type="molecule type" value="Genomic_DNA"/>
</dbReference>
<dbReference type="KEGG" id="bchi:OY14_04595"/>
<dbReference type="HOGENOM" id="CLU_147206_0_0_12"/>
<proteinExistence type="predicted"/>
<protein>
    <submittedName>
        <fullName evidence="1">Uncharacterized protein</fullName>
    </submittedName>
</protein>
<keyword evidence="2" id="KW-1185">Reference proteome</keyword>
<dbReference type="InterPro" id="IPR009941">
    <property type="entry name" value="DUF1473"/>
</dbReference>
<dbReference type="AlphaFoldDB" id="A0A0A7V3E8"/>
<accession>A0A0A7V3E8</accession>
<organism evidence="1 2">
    <name type="scientific">Borreliella chilensis</name>
    <dbReference type="NCBI Taxonomy" id="1245910"/>
    <lineage>
        <taxon>Bacteria</taxon>
        <taxon>Pseudomonadati</taxon>
        <taxon>Spirochaetota</taxon>
        <taxon>Spirochaetia</taxon>
        <taxon>Spirochaetales</taxon>
        <taxon>Borreliaceae</taxon>
        <taxon>Borreliella</taxon>
    </lineage>
</organism>
<geneLocation type="plasmid" evidence="1 2">
    <name>lp54</name>
</geneLocation>
<sequence length="163" mass="19612">MRYKLKILTRDKTHTYILKDIPMYEWDNVLGFDVERDELISKLNDLQTLKEITKLMISRGFLDEFYEILNKERRYSELYKYAFPTILFSVQYSLFETVEGFKQPGLVYIESFQDQNGDYIKYDYIDGRWRYDFLISSRKSLDLNQEDSSKLDLDSLVQEGVNE</sequence>
<evidence type="ECO:0000313" key="1">
    <source>
        <dbReference type="EMBL" id="AJA90732.1"/>
    </source>
</evidence>
<keyword evidence="1" id="KW-0614">Plasmid</keyword>
<reference evidence="1 2" key="1">
    <citation type="journal article" date="2015" name="Genome Announc.">
        <title>Genome Sequence of Borrelia chilensis VA1, a South American Member of the Lyme Borreliosis Group.</title>
        <authorList>
            <person name="Huang W."/>
            <person name="Ojaimi C."/>
            <person name="Fallon J.T."/>
            <person name="Travisany D."/>
            <person name="Maass A."/>
            <person name="Ivanova L."/>
            <person name="Tomova A."/>
            <person name="Gonzalez-Acuna D."/>
            <person name="Godfrey H.P."/>
            <person name="Cabello F.C."/>
        </authorList>
    </citation>
    <scope>NUCLEOTIDE SEQUENCE [LARGE SCALE GENOMIC DNA]</scope>
    <source>
        <strain evidence="1 2">VA1</strain>
        <plasmid evidence="1">lp54</plasmid>
    </source>
</reference>